<dbReference type="FunFam" id="3.40.720.10:FF:000070">
    <property type="entry name" value="Arylsulfatase A"/>
    <property type="match status" value="1"/>
</dbReference>
<keyword evidence="6" id="KW-1185">Reference proteome</keyword>
<organism evidence="5 6">
    <name type="scientific">Oceaniferula marina</name>
    <dbReference type="NCBI Taxonomy" id="2748318"/>
    <lineage>
        <taxon>Bacteria</taxon>
        <taxon>Pseudomonadati</taxon>
        <taxon>Verrucomicrobiota</taxon>
        <taxon>Verrucomicrobiia</taxon>
        <taxon>Verrucomicrobiales</taxon>
        <taxon>Verrucomicrobiaceae</taxon>
        <taxon>Oceaniferula</taxon>
    </lineage>
</organism>
<dbReference type="SUPFAM" id="SSF53649">
    <property type="entry name" value="Alkaline phosphatase-like"/>
    <property type="match status" value="1"/>
</dbReference>
<reference evidence="5 6" key="1">
    <citation type="submission" date="2020-07" db="EMBL/GenBank/DDBJ databases">
        <title>Roseicoccus Jingziensis gen. nov., sp. nov., isolated from coastal seawater.</title>
        <authorList>
            <person name="Feng X."/>
        </authorList>
    </citation>
    <scope>NUCLEOTIDE SEQUENCE [LARGE SCALE GENOMIC DNA]</scope>
    <source>
        <strain evidence="5 6">N1E253</strain>
    </source>
</reference>
<dbReference type="Gene3D" id="3.40.720.10">
    <property type="entry name" value="Alkaline Phosphatase, subunit A"/>
    <property type="match status" value="1"/>
</dbReference>
<dbReference type="AlphaFoldDB" id="A0A851GI83"/>
<keyword evidence="2" id="KW-0378">Hydrolase</keyword>
<dbReference type="GO" id="GO:0004065">
    <property type="term" value="F:arylsulfatase activity"/>
    <property type="evidence" value="ECO:0007669"/>
    <property type="project" value="TreeGrafter"/>
</dbReference>
<evidence type="ECO:0000256" key="2">
    <source>
        <dbReference type="ARBA" id="ARBA00022801"/>
    </source>
</evidence>
<comment type="caution">
    <text evidence="5">The sequence shown here is derived from an EMBL/GenBank/DDBJ whole genome shotgun (WGS) entry which is preliminary data.</text>
</comment>
<dbReference type="Pfam" id="PF00884">
    <property type="entry name" value="Sulfatase"/>
    <property type="match status" value="1"/>
</dbReference>
<feature type="signal peptide" evidence="3">
    <location>
        <begin position="1"/>
        <end position="23"/>
    </location>
</feature>
<protein>
    <submittedName>
        <fullName evidence="5">Arylsulfatase</fullName>
    </submittedName>
</protein>
<dbReference type="PANTHER" id="PTHR42693">
    <property type="entry name" value="ARYLSULFATASE FAMILY MEMBER"/>
    <property type="match status" value="1"/>
</dbReference>
<evidence type="ECO:0000256" key="3">
    <source>
        <dbReference type="SAM" id="SignalP"/>
    </source>
</evidence>
<gene>
    <name evidence="5" type="ORF">HW115_08155</name>
</gene>
<evidence type="ECO:0000259" key="4">
    <source>
        <dbReference type="Pfam" id="PF00884"/>
    </source>
</evidence>
<dbReference type="InterPro" id="IPR017850">
    <property type="entry name" value="Alkaline_phosphatase_core_sf"/>
</dbReference>
<sequence length="490" mass="55285">MNTQPFFSFLAVTSAVLSLSSMAADAEPSPMKGVKPNIILVITDDQGYADISAHGHPLLKTPHLDQLRAESMSFESFHASPTCAPTRSAIMSGRDPFYVGVTHTVLERERMALNVPTLAEMLKENGYHTGIFGKWHLGDEAAYRPDKRGFDEVYMHGAGGIGQSYGGTCGDAPGNQYFNPYILHNNTFVKTEGFCTDLFFNQAILWMKKMKDEKKPFFTYLSTNAPHGPFISPEHYKKPFAKAGYNAKQQGFYGMIANIDERMGTLMAQLEEWKIADDTILIFMSDNGPTGAGNTWNAGMKGKKGSVDEGGTRVPFFIRWPKKISADTRCQKLVRHYDILPTLAAITGATPKEKKQLAGRSFLPLLENPEADWADRITVFHKGRWGYKQQPTKNKSYALRSGQWRLVDGKHLYDIQKDPLQKKNVIKNHPEVVQKMTAYYDAWWEKAVPLMVNENAPLEGHNTFHLMFWKQFNLPVPPVNHKKPFSKKRN</sequence>
<evidence type="ECO:0000313" key="6">
    <source>
        <dbReference type="Proteomes" id="UP000557872"/>
    </source>
</evidence>
<proteinExistence type="inferred from homology"/>
<dbReference type="CDD" id="cd16146">
    <property type="entry name" value="ARS_like"/>
    <property type="match status" value="1"/>
</dbReference>
<dbReference type="InterPro" id="IPR000917">
    <property type="entry name" value="Sulfatase_N"/>
</dbReference>
<dbReference type="PANTHER" id="PTHR42693:SF53">
    <property type="entry name" value="ENDO-4-O-SULFATASE"/>
    <property type="match status" value="1"/>
</dbReference>
<dbReference type="Proteomes" id="UP000557872">
    <property type="component" value="Unassembled WGS sequence"/>
</dbReference>
<dbReference type="EMBL" id="JACBAZ010000002">
    <property type="protein sequence ID" value="NWK55581.1"/>
    <property type="molecule type" value="Genomic_DNA"/>
</dbReference>
<keyword evidence="3" id="KW-0732">Signal</keyword>
<dbReference type="InterPro" id="IPR050738">
    <property type="entry name" value="Sulfatase"/>
</dbReference>
<name>A0A851GI83_9BACT</name>
<accession>A0A851GI83</accession>
<dbReference type="Gene3D" id="3.30.1120.10">
    <property type="match status" value="1"/>
</dbReference>
<evidence type="ECO:0000313" key="5">
    <source>
        <dbReference type="EMBL" id="NWK55581.1"/>
    </source>
</evidence>
<feature type="domain" description="Sulfatase N-terminal" evidence="4">
    <location>
        <begin position="36"/>
        <end position="348"/>
    </location>
</feature>
<feature type="chain" id="PRO_5032285467" evidence="3">
    <location>
        <begin position="24"/>
        <end position="490"/>
    </location>
</feature>
<comment type="similarity">
    <text evidence="1">Belongs to the sulfatase family.</text>
</comment>
<evidence type="ECO:0000256" key="1">
    <source>
        <dbReference type="ARBA" id="ARBA00008779"/>
    </source>
</evidence>